<dbReference type="GO" id="GO:0003712">
    <property type="term" value="F:transcription coregulator activity"/>
    <property type="evidence" value="ECO:0007669"/>
    <property type="project" value="InterPro"/>
</dbReference>
<comment type="subcellular location">
    <subcellularLocation>
        <location evidence="1 6">Nucleus</location>
    </subcellularLocation>
</comment>
<dbReference type="EMBL" id="JABANN010000022">
    <property type="protein sequence ID" value="KAF4674946.1"/>
    <property type="molecule type" value="Genomic_DNA"/>
</dbReference>
<keyword evidence="5 6" id="KW-0539">Nucleus</keyword>
<reference evidence="10 11" key="1">
    <citation type="submission" date="2020-04" db="EMBL/GenBank/DDBJ databases">
        <title>Perkinsus olseni comparative genomics.</title>
        <authorList>
            <person name="Bogema D.R."/>
        </authorList>
    </citation>
    <scope>NUCLEOTIDE SEQUENCE [LARGE SCALE GENOMIC DNA]</scope>
    <source>
        <strain evidence="8">ATCC PRA-179</strain>
        <strain evidence="9">ATCC PRA-31</strain>
    </source>
</reference>
<keyword evidence="4 6" id="KW-0804">Transcription</keyword>
<dbReference type="EMBL" id="JABAHT010000020">
    <property type="protein sequence ID" value="KAF4669717.1"/>
    <property type="molecule type" value="Genomic_DNA"/>
</dbReference>
<dbReference type="InterPro" id="IPR044888">
    <property type="entry name" value="Mediatior_Med7_sf"/>
</dbReference>
<dbReference type="InterPro" id="IPR009244">
    <property type="entry name" value="Mediatior_Med7"/>
</dbReference>
<evidence type="ECO:0000256" key="6">
    <source>
        <dbReference type="RuleBase" id="RU364060"/>
    </source>
</evidence>
<organism evidence="8 10">
    <name type="scientific">Perkinsus olseni</name>
    <name type="common">Perkinsus atlanticus</name>
    <dbReference type="NCBI Taxonomy" id="32597"/>
    <lineage>
        <taxon>Eukaryota</taxon>
        <taxon>Sar</taxon>
        <taxon>Alveolata</taxon>
        <taxon>Perkinsozoa</taxon>
        <taxon>Perkinsea</taxon>
        <taxon>Perkinsida</taxon>
        <taxon>Perkinsidae</taxon>
        <taxon>Perkinsus</taxon>
    </lineage>
</organism>
<evidence type="ECO:0000256" key="3">
    <source>
        <dbReference type="ARBA" id="ARBA00023015"/>
    </source>
</evidence>
<feature type="region of interest" description="Disordered" evidence="7">
    <location>
        <begin position="1"/>
        <end position="43"/>
    </location>
</feature>
<comment type="subunit">
    <text evidence="6">Component of the Mediator complex.</text>
</comment>
<dbReference type="Proteomes" id="UP000572268">
    <property type="component" value="Unassembled WGS sequence"/>
</dbReference>
<keyword evidence="3 6" id="KW-0805">Transcription regulation</keyword>
<feature type="region of interest" description="Disordered" evidence="7">
    <location>
        <begin position="172"/>
        <end position="212"/>
    </location>
</feature>
<evidence type="ECO:0000256" key="2">
    <source>
        <dbReference type="ARBA" id="ARBA00009994"/>
    </source>
</evidence>
<comment type="caution">
    <text evidence="8">The sequence shown here is derived from an EMBL/GenBank/DDBJ whole genome shotgun (WGS) entry which is preliminary data.</text>
</comment>
<dbReference type="AlphaFoldDB" id="A0A7J6ME65"/>
<evidence type="ECO:0000313" key="9">
    <source>
        <dbReference type="EMBL" id="KAF4674946.1"/>
    </source>
</evidence>
<dbReference type="InterPro" id="IPR037212">
    <property type="entry name" value="Med7/Med21-like"/>
</dbReference>
<keyword evidence="6" id="KW-0010">Activator</keyword>
<evidence type="ECO:0000313" key="8">
    <source>
        <dbReference type="EMBL" id="KAF4669717.1"/>
    </source>
</evidence>
<evidence type="ECO:0000313" key="11">
    <source>
        <dbReference type="Proteomes" id="UP000572268"/>
    </source>
</evidence>
<name>A0A7J6ME65_PEROL</name>
<dbReference type="Gene3D" id="6.10.140.200">
    <property type="match status" value="1"/>
</dbReference>
<dbReference type="GO" id="GO:0006357">
    <property type="term" value="P:regulation of transcription by RNA polymerase II"/>
    <property type="evidence" value="ECO:0007669"/>
    <property type="project" value="InterPro"/>
</dbReference>
<comment type="similarity">
    <text evidence="2 6">Belongs to the Mediator complex subunit 7 family.</text>
</comment>
<proteinExistence type="inferred from homology"/>
<dbReference type="OrthoDB" id="427743at2759"/>
<evidence type="ECO:0000313" key="10">
    <source>
        <dbReference type="Proteomes" id="UP000570595"/>
    </source>
</evidence>
<gene>
    <name evidence="9" type="ORF">FOL46_003393</name>
    <name evidence="8" type="ORF">FOZ61_003311</name>
</gene>
<comment type="function">
    <text evidence="6">Component of the Mediator complex, a coactivator involved in the regulated transcription of nearly all RNA polymerase II-dependent genes. Mediator functions as a bridge to convey information from gene-specific regulatory proteins to the basal RNA polymerase II transcription machinery.</text>
</comment>
<sequence>MSATAPESGDPSAILWPPPPPYYKLFQPGKEDQWPEPPSPDEISKLTNDKGMYMMLGRVMEDCRNPAVKITVPEIDSDLLRYDPSSTSLKREMGKLVEELPDGVGHVVGSMSTDPATARDGLRQFETLVKSLYHGLEILRGHEAKRLALQLAREQVEDLRSTLEDIRAATAQGREALGPVKDEPQPIDEIVSVKTEVAPSVGDPSPKRRKRR</sequence>
<accession>A0A7J6ME65</accession>
<dbReference type="GO" id="GO:0016592">
    <property type="term" value="C:mediator complex"/>
    <property type="evidence" value="ECO:0007669"/>
    <property type="project" value="InterPro"/>
</dbReference>
<protein>
    <recommendedName>
        <fullName evidence="6">Mediator of RNA polymerase II transcription subunit 7</fullName>
    </recommendedName>
</protein>
<dbReference type="Pfam" id="PF05983">
    <property type="entry name" value="Med7"/>
    <property type="match status" value="1"/>
</dbReference>
<evidence type="ECO:0000256" key="5">
    <source>
        <dbReference type="ARBA" id="ARBA00023242"/>
    </source>
</evidence>
<evidence type="ECO:0000256" key="7">
    <source>
        <dbReference type="SAM" id="MobiDB-lite"/>
    </source>
</evidence>
<dbReference type="SUPFAM" id="SSF140718">
    <property type="entry name" value="Mediator hinge subcomplex-like"/>
    <property type="match status" value="1"/>
</dbReference>
<dbReference type="Proteomes" id="UP000570595">
    <property type="component" value="Unassembled WGS sequence"/>
</dbReference>
<evidence type="ECO:0000256" key="4">
    <source>
        <dbReference type="ARBA" id="ARBA00023163"/>
    </source>
</evidence>
<evidence type="ECO:0000256" key="1">
    <source>
        <dbReference type="ARBA" id="ARBA00004123"/>
    </source>
</evidence>